<protein>
    <recommendedName>
        <fullName evidence="4">DUF2188 domain-containing protein</fullName>
    </recommendedName>
</protein>
<organism evidence="2 3">
    <name type="scientific">Caballeronia glebae</name>
    <dbReference type="NCBI Taxonomy" id="1777143"/>
    <lineage>
        <taxon>Bacteria</taxon>
        <taxon>Pseudomonadati</taxon>
        <taxon>Pseudomonadota</taxon>
        <taxon>Betaproteobacteria</taxon>
        <taxon>Burkholderiales</taxon>
        <taxon>Burkholderiaceae</taxon>
        <taxon>Caballeronia</taxon>
    </lineage>
</organism>
<evidence type="ECO:0000313" key="2">
    <source>
        <dbReference type="EMBL" id="SAK62401.1"/>
    </source>
</evidence>
<dbReference type="OrthoDB" id="9034521at2"/>
<name>A0A158AWL1_9BURK</name>
<dbReference type="EMBL" id="FCOJ02000020">
    <property type="protein sequence ID" value="SAK62401.1"/>
    <property type="molecule type" value="Genomic_DNA"/>
</dbReference>
<dbReference type="Proteomes" id="UP000054596">
    <property type="component" value="Unassembled WGS sequence"/>
</dbReference>
<gene>
    <name evidence="2" type="ORF">AWB82_03157</name>
</gene>
<reference evidence="2" key="1">
    <citation type="submission" date="2016-01" db="EMBL/GenBank/DDBJ databases">
        <authorList>
            <person name="Peeters C."/>
        </authorList>
    </citation>
    <scope>NUCLEOTIDE SEQUENCE [LARGE SCALE GENOMIC DNA]</scope>
    <source>
        <strain evidence="2">LMG 29325</strain>
    </source>
</reference>
<feature type="region of interest" description="Disordered" evidence="1">
    <location>
        <begin position="43"/>
        <end position="72"/>
    </location>
</feature>
<evidence type="ECO:0000256" key="1">
    <source>
        <dbReference type="SAM" id="MobiDB-lite"/>
    </source>
</evidence>
<keyword evidence="3" id="KW-1185">Reference proteome</keyword>
<proteinExistence type="predicted"/>
<dbReference type="AlphaFoldDB" id="A0A158AWL1"/>
<sequence>MSTETYVRNGHHVEITIDHDPTGQCTWSYTVDADGYTEMRDRPLESPEAAMQAAKTHANAKADMLPAGDAAQ</sequence>
<accession>A0A158AWL1</accession>
<comment type="caution">
    <text evidence="2">The sequence shown here is derived from an EMBL/GenBank/DDBJ whole genome shotgun (WGS) entry which is preliminary data.</text>
</comment>
<dbReference type="STRING" id="1777143.AWB82_03157"/>
<evidence type="ECO:0000313" key="3">
    <source>
        <dbReference type="Proteomes" id="UP000054596"/>
    </source>
</evidence>
<evidence type="ECO:0008006" key="4">
    <source>
        <dbReference type="Google" id="ProtNLM"/>
    </source>
</evidence>
<dbReference type="RefSeq" id="WP_086968675.1">
    <property type="nucleotide sequence ID" value="NZ_FCOJ02000020.1"/>
</dbReference>